<dbReference type="PANTHER" id="PTHR43372">
    <property type="entry name" value="FATTY-ACID AMIDE HYDROLASE"/>
    <property type="match status" value="1"/>
</dbReference>
<evidence type="ECO:0000259" key="2">
    <source>
        <dbReference type="Pfam" id="PF01425"/>
    </source>
</evidence>
<dbReference type="Proteomes" id="UP001558652">
    <property type="component" value="Unassembled WGS sequence"/>
</dbReference>
<protein>
    <recommendedName>
        <fullName evidence="2">Amidase domain-containing protein</fullName>
    </recommendedName>
</protein>
<dbReference type="EMBL" id="JBFDAA010000014">
    <property type="protein sequence ID" value="KAL1121980.1"/>
    <property type="molecule type" value="Genomic_DNA"/>
</dbReference>
<keyword evidence="4" id="KW-1185">Reference proteome</keyword>
<dbReference type="InterPro" id="IPR036928">
    <property type="entry name" value="AS_sf"/>
</dbReference>
<dbReference type="PROSITE" id="PS00571">
    <property type="entry name" value="AMIDASES"/>
    <property type="match status" value="1"/>
</dbReference>
<reference evidence="3 4" key="1">
    <citation type="submission" date="2024-07" db="EMBL/GenBank/DDBJ databases">
        <title>Chromosome-level genome assembly of the water stick insect Ranatra chinensis (Heteroptera: Nepidae).</title>
        <authorList>
            <person name="Liu X."/>
        </authorList>
    </citation>
    <scope>NUCLEOTIDE SEQUENCE [LARGE SCALE GENOMIC DNA]</scope>
    <source>
        <strain evidence="3">Cailab_2021Rc</strain>
        <tissue evidence="3">Muscle</tissue>
    </source>
</reference>
<dbReference type="PANTHER" id="PTHR43372:SF3">
    <property type="entry name" value="AT07710P-RELATED"/>
    <property type="match status" value="1"/>
</dbReference>
<feature type="domain" description="Amidase" evidence="2">
    <location>
        <begin position="15"/>
        <end position="236"/>
    </location>
</feature>
<dbReference type="Gene3D" id="3.90.1300.10">
    <property type="entry name" value="Amidase signature (AS) domain"/>
    <property type="match status" value="2"/>
</dbReference>
<proteinExistence type="inferred from homology"/>
<dbReference type="InterPro" id="IPR023631">
    <property type="entry name" value="Amidase_dom"/>
</dbReference>
<sequence length="339" mass="36730">MARLFVARKVSSESVVRAFVDRCREVNSRINAVVEERFEEAIQDARTVDWLISSGSNSPRQLEEATPLLGVPITVKESCGLKGMSQCVGCKRRMNARAVDDGHAVGRLRRAGAIPIGVTNTPELCLSWETTNLITGTTSNPYNPCRTAGGSSGGEGAMLGSGCSVIGIGSDLAGSIRIPSMFGGVFGHKPTPGYVPTEGHYPHPDDEKLRKFLVVGPMSRYAEDLLLAMKVMSGQRGKELCLDEQKLLGDDGVLFYPTFPIPPFYHNEFFLRCLGIMYTMVFNTLELPSTHVPLGLDSQGLPIGIQVIGGHKQDRLCIAVARALEARFGGWIPPPSKIL</sequence>
<feature type="domain" description="Amidase" evidence="2">
    <location>
        <begin position="253"/>
        <end position="317"/>
    </location>
</feature>
<evidence type="ECO:0000313" key="4">
    <source>
        <dbReference type="Proteomes" id="UP001558652"/>
    </source>
</evidence>
<name>A0ABD0Y3K9_9HEMI</name>
<dbReference type="AlphaFoldDB" id="A0ABD0Y3K9"/>
<comment type="caution">
    <text evidence="3">The sequence shown here is derived from an EMBL/GenBank/DDBJ whole genome shotgun (WGS) entry which is preliminary data.</text>
</comment>
<evidence type="ECO:0000313" key="3">
    <source>
        <dbReference type="EMBL" id="KAL1121980.1"/>
    </source>
</evidence>
<gene>
    <name evidence="3" type="ORF">AAG570_003388</name>
</gene>
<dbReference type="InterPro" id="IPR020556">
    <property type="entry name" value="Amidase_CS"/>
</dbReference>
<accession>A0ABD0Y3K9</accession>
<evidence type="ECO:0000256" key="1">
    <source>
        <dbReference type="ARBA" id="ARBA00009199"/>
    </source>
</evidence>
<dbReference type="SUPFAM" id="SSF75304">
    <property type="entry name" value="Amidase signature (AS) enzymes"/>
    <property type="match status" value="2"/>
</dbReference>
<dbReference type="Pfam" id="PF01425">
    <property type="entry name" value="Amidase"/>
    <property type="match status" value="2"/>
</dbReference>
<comment type="similarity">
    <text evidence="1">Belongs to the amidase family.</text>
</comment>
<organism evidence="3 4">
    <name type="scientific">Ranatra chinensis</name>
    <dbReference type="NCBI Taxonomy" id="642074"/>
    <lineage>
        <taxon>Eukaryota</taxon>
        <taxon>Metazoa</taxon>
        <taxon>Ecdysozoa</taxon>
        <taxon>Arthropoda</taxon>
        <taxon>Hexapoda</taxon>
        <taxon>Insecta</taxon>
        <taxon>Pterygota</taxon>
        <taxon>Neoptera</taxon>
        <taxon>Paraneoptera</taxon>
        <taxon>Hemiptera</taxon>
        <taxon>Heteroptera</taxon>
        <taxon>Panheteroptera</taxon>
        <taxon>Nepomorpha</taxon>
        <taxon>Nepidae</taxon>
        <taxon>Ranatrinae</taxon>
        <taxon>Ranatra</taxon>
    </lineage>
</organism>
<dbReference type="InterPro" id="IPR052739">
    <property type="entry name" value="FAAH2"/>
</dbReference>